<dbReference type="Pfam" id="PF13549">
    <property type="entry name" value="ATP-grasp_5"/>
    <property type="match status" value="1"/>
</dbReference>
<keyword evidence="1 5" id="KW-0436">Ligase</keyword>
<protein>
    <submittedName>
        <fullName evidence="5">Bifunctional acetate--CoA ligase family protein/GNAT family N-acetyltransferase</fullName>
    </submittedName>
</protein>
<feature type="domain" description="N-acetyltransferase" evidence="4">
    <location>
        <begin position="737"/>
        <end position="893"/>
    </location>
</feature>
<dbReference type="InterPro" id="IPR000182">
    <property type="entry name" value="GNAT_dom"/>
</dbReference>
<dbReference type="Gene3D" id="3.30.1490.20">
    <property type="entry name" value="ATP-grasp fold, A domain"/>
    <property type="match status" value="1"/>
</dbReference>
<keyword evidence="2" id="KW-0547">Nucleotide-binding</keyword>
<gene>
    <name evidence="5" type="ORF">K4H28_09870</name>
</gene>
<organism evidence="5 6">
    <name type="scientific">Deefgea tanakiae</name>
    <dbReference type="NCBI Taxonomy" id="2865840"/>
    <lineage>
        <taxon>Bacteria</taxon>
        <taxon>Pseudomonadati</taxon>
        <taxon>Pseudomonadota</taxon>
        <taxon>Betaproteobacteria</taxon>
        <taxon>Neisseriales</taxon>
        <taxon>Chitinibacteraceae</taxon>
        <taxon>Deefgea</taxon>
    </lineage>
</organism>
<dbReference type="Pfam" id="PF13380">
    <property type="entry name" value="CoA_binding_2"/>
    <property type="match status" value="1"/>
</dbReference>
<evidence type="ECO:0000259" key="4">
    <source>
        <dbReference type="PROSITE" id="PS51186"/>
    </source>
</evidence>
<evidence type="ECO:0000256" key="3">
    <source>
        <dbReference type="ARBA" id="ARBA00022840"/>
    </source>
</evidence>
<dbReference type="InterPro" id="IPR003781">
    <property type="entry name" value="CoA-bd"/>
</dbReference>
<keyword evidence="6" id="KW-1185">Reference proteome</keyword>
<dbReference type="PANTHER" id="PTHR43334">
    <property type="entry name" value="ACETATE--COA LIGASE [ADP-FORMING]"/>
    <property type="match status" value="1"/>
</dbReference>
<evidence type="ECO:0000256" key="1">
    <source>
        <dbReference type="ARBA" id="ARBA00022598"/>
    </source>
</evidence>
<dbReference type="PROSITE" id="PS51186">
    <property type="entry name" value="GNAT"/>
    <property type="match status" value="1"/>
</dbReference>
<dbReference type="RefSeq" id="WP_221005041.1">
    <property type="nucleotide sequence ID" value="NZ_CP081150.1"/>
</dbReference>
<reference evidence="5 6" key="1">
    <citation type="submission" date="2021-08" db="EMBL/GenBank/DDBJ databases">
        <title>complete genome sequencing of Deefgea sp. D25.</title>
        <authorList>
            <person name="Bae J.-W."/>
            <person name="Gim D.-H."/>
        </authorList>
    </citation>
    <scope>NUCLEOTIDE SEQUENCE [LARGE SCALE GENOMIC DNA]</scope>
    <source>
        <strain evidence="5 6">D25</strain>
    </source>
</reference>
<dbReference type="SUPFAM" id="SSF51735">
    <property type="entry name" value="NAD(P)-binding Rossmann-fold domains"/>
    <property type="match status" value="1"/>
</dbReference>
<dbReference type="SUPFAM" id="SSF52210">
    <property type="entry name" value="Succinyl-CoA synthetase domains"/>
    <property type="match status" value="2"/>
</dbReference>
<proteinExistence type="predicted"/>
<dbReference type="InterPro" id="IPR016181">
    <property type="entry name" value="Acyl_CoA_acyltransferase"/>
</dbReference>
<dbReference type="SUPFAM" id="SSF55729">
    <property type="entry name" value="Acyl-CoA N-acyltransferases (Nat)"/>
    <property type="match status" value="1"/>
</dbReference>
<dbReference type="InterPro" id="IPR036291">
    <property type="entry name" value="NAD(P)-bd_dom_sf"/>
</dbReference>
<dbReference type="PANTHER" id="PTHR43334:SF1">
    <property type="entry name" value="3-HYDROXYPROPIONATE--COA LIGASE [ADP-FORMING]"/>
    <property type="match status" value="1"/>
</dbReference>
<dbReference type="Gene3D" id="3.40.630.30">
    <property type="match status" value="1"/>
</dbReference>
<dbReference type="Pfam" id="PF13302">
    <property type="entry name" value="Acetyltransf_3"/>
    <property type="match status" value="1"/>
</dbReference>
<dbReference type="Pfam" id="PF13607">
    <property type="entry name" value="Succ_CoA_lig"/>
    <property type="match status" value="1"/>
</dbReference>
<evidence type="ECO:0000313" key="6">
    <source>
        <dbReference type="Proteomes" id="UP000825679"/>
    </source>
</evidence>
<dbReference type="GO" id="GO:0016874">
    <property type="term" value="F:ligase activity"/>
    <property type="evidence" value="ECO:0007669"/>
    <property type="project" value="UniProtKB-KW"/>
</dbReference>
<name>A0ABX8Z2Z1_9NEIS</name>
<evidence type="ECO:0000256" key="2">
    <source>
        <dbReference type="ARBA" id="ARBA00022741"/>
    </source>
</evidence>
<dbReference type="Pfam" id="PF19045">
    <property type="entry name" value="Ligase_CoA_2"/>
    <property type="match status" value="1"/>
</dbReference>
<dbReference type="EMBL" id="CP081150">
    <property type="protein sequence ID" value="QZA76637.1"/>
    <property type="molecule type" value="Genomic_DNA"/>
</dbReference>
<dbReference type="Proteomes" id="UP000825679">
    <property type="component" value="Chromosome"/>
</dbReference>
<dbReference type="Gene3D" id="3.40.50.261">
    <property type="entry name" value="Succinyl-CoA synthetase domains"/>
    <property type="match status" value="2"/>
</dbReference>
<dbReference type="InterPro" id="IPR051538">
    <property type="entry name" value="Acyl-CoA_Synth/Transferase"/>
</dbReference>
<sequence>MKPHYLAPLFDPRSIAVIGASETVGSVGCSVMRSLIDGGFAGALHAVNLRHKTVFGLPAVKTVNKISTPIDLAILTTPSKTLLKLVEACGQHGIRHIMIMSCDFVGHDKAGQKLLEKILLLAKSFNIRVMGPTVFGYCRAPSKLVAANFQGKIKSGSLAVVSQSSSVTTAILDWAELHDVGFSSVVSLGSAADIDVGDVLDYLVADPKTKAILLYIEDLKDAGLFMSALRAASRSKAVLALKVGRYDDEVKLGRTHSERLIKHDDVFDVALKRAGVLRLRSINQLFTAVRVLDGTYRTKGRRLAILTNGIGAGLMAVDRARDLHIDLPKLTPETIAQLKTILPVQSSLQNPVDVLGDANAERFKLATELVLKDPNVDGVLVVFTPQVGTDDMATAEAMIALRKTSDKPLLLAWVGGKKIDASRKLLAKAQTAFFNAPESAVEVFYSLASWQYNQQLLVQTPSPLGEMDAPDLETAHMIIDSVLAGGREVLDEVESKAILRAFNIPVTLTIRAQSADDAVSAAMGLGLPVALKIDAKGIVHKTDIDGVVLNLTSLVQVATESSKMLARAKEQLGAENVRGLVIQPMHGKKSGRELMIGVGRDHSFGPVITFGHGGVTVEVFNDIAVSLPPLNEYLAENLIRRTRVKKMLAPFRNLPGVDMEAVKSVLLRVSEMVCEFPQIQQLDINPLVADEHGVVAVDARIVVAPIPENARRYSHMAIHPYPAHLAQITQLKNGLPMVLRPIRPEDADLVALFVSKLSDESRYNRFMSTLKSLPQAMLARFTQLDYTREMAIVATVETSAGTEIIGVARFNVNPDRDSCEFAVVISDQWQGLGLGGRLMGALFVAARDMGLSVIEGEVLTSNKTMLTFMKHLGFTIGKHPEDDSLKWVVKPLTEIVQDTQTQLENQ</sequence>
<dbReference type="InterPro" id="IPR032875">
    <property type="entry name" value="Succ_CoA_lig_flav_dom"/>
</dbReference>
<evidence type="ECO:0000313" key="5">
    <source>
        <dbReference type="EMBL" id="QZA76637.1"/>
    </source>
</evidence>
<keyword evidence="3" id="KW-0067">ATP-binding</keyword>
<dbReference type="InterPro" id="IPR016102">
    <property type="entry name" value="Succinyl-CoA_synth-like"/>
</dbReference>
<accession>A0ABX8Z2Z1</accession>
<dbReference type="SUPFAM" id="SSF56059">
    <property type="entry name" value="Glutathione synthetase ATP-binding domain-like"/>
    <property type="match status" value="1"/>
</dbReference>
<dbReference type="InterPro" id="IPR043938">
    <property type="entry name" value="Ligase_CoA_dom"/>
</dbReference>
<dbReference type="Gene3D" id="3.30.470.20">
    <property type="entry name" value="ATP-grasp fold, B domain"/>
    <property type="match status" value="1"/>
</dbReference>
<dbReference type="SMART" id="SM00881">
    <property type="entry name" value="CoA_binding"/>
    <property type="match status" value="1"/>
</dbReference>
<dbReference type="InterPro" id="IPR013815">
    <property type="entry name" value="ATP_grasp_subdomain_1"/>
</dbReference>
<dbReference type="Gene3D" id="3.40.50.720">
    <property type="entry name" value="NAD(P)-binding Rossmann-like Domain"/>
    <property type="match status" value="1"/>
</dbReference>